<keyword evidence="6 10" id="KW-0560">Oxidoreductase</keyword>
<dbReference type="AlphaFoldDB" id="A0A8H6IE72"/>
<keyword evidence="4 9" id="KW-0349">Heme</keyword>
<comment type="pathway">
    <text evidence="2">Secondary metabolite biosynthesis.</text>
</comment>
<evidence type="ECO:0000256" key="11">
    <source>
        <dbReference type="SAM" id="Phobius"/>
    </source>
</evidence>
<keyword evidence="11" id="KW-1133">Transmembrane helix</keyword>
<dbReference type="InterPro" id="IPR001128">
    <property type="entry name" value="Cyt_P450"/>
</dbReference>
<name>A0A8H6IE72_9AGAR</name>
<dbReference type="InterPro" id="IPR017972">
    <property type="entry name" value="Cyt_P450_CS"/>
</dbReference>
<comment type="cofactor">
    <cofactor evidence="1 9">
        <name>heme</name>
        <dbReference type="ChEBI" id="CHEBI:30413"/>
    </cofactor>
</comment>
<dbReference type="PRINTS" id="PR00463">
    <property type="entry name" value="EP450I"/>
</dbReference>
<dbReference type="Pfam" id="PF00067">
    <property type="entry name" value="p450"/>
    <property type="match status" value="2"/>
</dbReference>
<dbReference type="Proteomes" id="UP000521943">
    <property type="component" value="Unassembled WGS sequence"/>
</dbReference>
<keyword evidence="11" id="KW-0472">Membrane</keyword>
<feature type="transmembrane region" description="Helical" evidence="11">
    <location>
        <begin position="12"/>
        <end position="33"/>
    </location>
</feature>
<evidence type="ECO:0000313" key="12">
    <source>
        <dbReference type="EMBL" id="KAF6762824.1"/>
    </source>
</evidence>
<dbReference type="CDD" id="cd11065">
    <property type="entry name" value="CYP64-like"/>
    <property type="match status" value="1"/>
</dbReference>
<comment type="caution">
    <text evidence="12">The sequence shown here is derived from an EMBL/GenBank/DDBJ whole genome shotgun (WGS) entry which is preliminary data.</text>
</comment>
<evidence type="ECO:0000256" key="7">
    <source>
        <dbReference type="ARBA" id="ARBA00023004"/>
    </source>
</evidence>
<dbReference type="InterPro" id="IPR050364">
    <property type="entry name" value="Cytochrome_P450_fung"/>
</dbReference>
<protein>
    <submittedName>
        <fullName evidence="12">Cytochrome P450</fullName>
    </submittedName>
</protein>
<evidence type="ECO:0000256" key="8">
    <source>
        <dbReference type="ARBA" id="ARBA00023033"/>
    </source>
</evidence>
<evidence type="ECO:0000256" key="6">
    <source>
        <dbReference type="ARBA" id="ARBA00023002"/>
    </source>
</evidence>
<keyword evidence="7 9" id="KW-0408">Iron</keyword>
<reference evidence="12 13" key="1">
    <citation type="submission" date="2020-07" db="EMBL/GenBank/DDBJ databases">
        <title>Comparative genomics of pyrophilous fungi reveals a link between fire events and developmental genes.</title>
        <authorList>
            <consortium name="DOE Joint Genome Institute"/>
            <person name="Steindorff A.S."/>
            <person name="Carver A."/>
            <person name="Calhoun S."/>
            <person name="Stillman K."/>
            <person name="Liu H."/>
            <person name="Lipzen A."/>
            <person name="Pangilinan J."/>
            <person name="Labutti K."/>
            <person name="Bruns T.D."/>
            <person name="Grigoriev I.V."/>
        </authorList>
    </citation>
    <scope>NUCLEOTIDE SEQUENCE [LARGE SCALE GENOMIC DNA]</scope>
    <source>
        <strain evidence="12 13">CBS 144469</strain>
    </source>
</reference>
<dbReference type="OrthoDB" id="2789670at2759"/>
<dbReference type="PANTHER" id="PTHR46300:SF7">
    <property type="entry name" value="P450, PUTATIVE (EUROFUNG)-RELATED"/>
    <property type="match status" value="1"/>
</dbReference>
<dbReference type="GO" id="GO:0004497">
    <property type="term" value="F:monooxygenase activity"/>
    <property type="evidence" value="ECO:0007669"/>
    <property type="project" value="UniProtKB-KW"/>
</dbReference>
<proteinExistence type="inferred from homology"/>
<organism evidence="12 13">
    <name type="scientific">Ephemerocybe angulata</name>
    <dbReference type="NCBI Taxonomy" id="980116"/>
    <lineage>
        <taxon>Eukaryota</taxon>
        <taxon>Fungi</taxon>
        <taxon>Dikarya</taxon>
        <taxon>Basidiomycota</taxon>
        <taxon>Agaricomycotina</taxon>
        <taxon>Agaricomycetes</taxon>
        <taxon>Agaricomycetidae</taxon>
        <taxon>Agaricales</taxon>
        <taxon>Agaricineae</taxon>
        <taxon>Psathyrellaceae</taxon>
        <taxon>Ephemerocybe</taxon>
    </lineage>
</organism>
<dbReference type="Gene3D" id="1.10.630.10">
    <property type="entry name" value="Cytochrome P450"/>
    <property type="match status" value="1"/>
</dbReference>
<sequence>MLFSPNPLSPLMVSTYLAVAELVLVVFVLALLVRFVRSKPTARLPPGPRGFPFIGNLLDMPTEQEWFTFARWGETWGDICSVTVLGQPLIILNSAKAAFEMLDKKSAIYSDRPALQMGGELVGWKNTLVLLPYGERFRRYRRLFHQLIGSHSAMSRFLPVEEQEIHRFVRHVLAKPEDLSSHIRRSVGAVILKIAYGYEVKQNNDPFIELAEKATEQFSLATAPGGHLVDLIPALKHVPMWFPGAAFRRTADAWSRTLFQMVEQPFSFVKNQMMAGVAPVSFTSVMLSKEISSQDEFDLKWSAASLYSGEFPVPPTLRFPPSMLSSSLWTMNPAVAKKAQTELDAVVGTDRLPSFADREHLPYINALTKEVFRWNSVVPTAVPHRAVQNDIHDGHMIPKGSLVIPNIWKMTHDPRTYKNPMEFNPDRFLQAGERLPEPDPKDLCFGFGRRTCPGSHLADSTVFIMCATALAVFDVSKYVVNGIVIEPVHENTTGTISHPKPFKCVIKPRSEKAVGVIQGEERK</sequence>
<dbReference type="GO" id="GO:0020037">
    <property type="term" value="F:heme binding"/>
    <property type="evidence" value="ECO:0007669"/>
    <property type="project" value="InterPro"/>
</dbReference>
<gene>
    <name evidence="12" type="ORF">DFP72DRAFT_1145346</name>
</gene>
<keyword evidence="13" id="KW-1185">Reference proteome</keyword>
<comment type="similarity">
    <text evidence="3 10">Belongs to the cytochrome P450 family.</text>
</comment>
<evidence type="ECO:0000313" key="13">
    <source>
        <dbReference type="Proteomes" id="UP000521943"/>
    </source>
</evidence>
<dbReference type="PROSITE" id="PS00086">
    <property type="entry name" value="CYTOCHROME_P450"/>
    <property type="match status" value="1"/>
</dbReference>
<evidence type="ECO:0000256" key="10">
    <source>
        <dbReference type="RuleBase" id="RU000461"/>
    </source>
</evidence>
<feature type="binding site" description="axial binding residue" evidence="9">
    <location>
        <position position="452"/>
    </location>
    <ligand>
        <name>heme</name>
        <dbReference type="ChEBI" id="CHEBI:30413"/>
    </ligand>
    <ligandPart>
        <name>Fe</name>
        <dbReference type="ChEBI" id="CHEBI:18248"/>
    </ligandPart>
</feature>
<evidence type="ECO:0000256" key="4">
    <source>
        <dbReference type="ARBA" id="ARBA00022617"/>
    </source>
</evidence>
<keyword evidence="5 9" id="KW-0479">Metal-binding</keyword>
<accession>A0A8H6IE72</accession>
<dbReference type="GO" id="GO:0016705">
    <property type="term" value="F:oxidoreductase activity, acting on paired donors, with incorporation or reduction of molecular oxygen"/>
    <property type="evidence" value="ECO:0007669"/>
    <property type="project" value="InterPro"/>
</dbReference>
<evidence type="ECO:0000256" key="1">
    <source>
        <dbReference type="ARBA" id="ARBA00001971"/>
    </source>
</evidence>
<evidence type="ECO:0000256" key="5">
    <source>
        <dbReference type="ARBA" id="ARBA00022723"/>
    </source>
</evidence>
<evidence type="ECO:0000256" key="3">
    <source>
        <dbReference type="ARBA" id="ARBA00010617"/>
    </source>
</evidence>
<dbReference type="PANTHER" id="PTHR46300">
    <property type="entry name" value="P450, PUTATIVE (EUROFUNG)-RELATED-RELATED"/>
    <property type="match status" value="1"/>
</dbReference>
<keyword evidence="8 10" id="KW-0503">Monooxygenase</keyword>
<dbReference type="InterPro" id="IPR036396">
    <property type="entry name" value="Cyt_P450_sf"/>
</dbReference>
<evidence type="ECO:0000256" key="2">
    <source>
        <dbReference type="ARBA" id="ARBA00005179"/>
    </source>
</evidence>
<evidence type="ECO:0000256" key="9">
    <source>
        <dbReference type="PIRSR" id="PIRSR602401-1"/>
    </source>
</evidence>
<dbReference type="SUPFAM" id="SSF48264">
    <property type="entry name" value="Cytochrome P450"/>
    <property type="match status" value="1"/>
</dbReference>
<dbReference type="EMBL" id="JACGCI010000007">
    <property type="protein sequence ID" value="KAF6762824.1"/>
    <property type="molecule type" value="Genomic_DNA"/>
</dbReference>
<dbReference type="GO" id="GO:0005506">
    <property type="term" value="F:iron ion binding"/>
    <property type="evidence" value="ECO:0007669"/>
    <property type="project" value="InterPro"/>
</dbReference>
<dbReference type="InterPro" id="IPR002401">
    <property type="entry name" value="Cyt_P450_E_grp-I"/>
</dbReference>
<keyword evidence="11" id="KW-0812">Transmembrane</keyword>